<gene>
    <name evidence="3" type="ORF">MQP27_17035</name>
</gene>
<feature type="transmembrane region" description="Helical" evidence="2">
    <location>
        <begin position="49"/>
        <end position="71"/>
    </location>
</feature>
<name>A0ABS9Y8I6_9ACTN</name>
<evidence type="ECO:0000256" key="1">
    <source>
        <dbReference type="SAM" id="MobiDB-lite"/>
    </source>
</evidence>
<protein>
    <submittedName>
        <fullName evidence="3">PASTA domain-containing protein</fullName>
    </submittedName>
</protein>
<dbReference type="Proteomes" id="UP001165269">
    <property type="component" value="Unassembled WGS sequence"/>
</dbReference>
<organism evidence="3 4">
    <name type="scientific">Streptomyces cylindrosporus</name>
    <dbReference type="NCBI Taxonomy" id="2927583"/>
    <lineage>
        <taxon>Bacteria</taxon>
        <taxon>Bacillati</taxon>
        <taxon>Actinomycetota</taxon>
        <taxon>Actinomycetes</taxon>
        <taxon>Kitasatosporales</taxon>
        <taxon>Streptomycetaceae</taxon>
        <taxon>Streptomyces</taxon>
    </lineage>
</organism>
<dbReference type="RefSeq" id="WP_242766031.1">
    <property type="nucleotide sequence ID" value="NZ_JALDAY010000005.1"/>
</dbReference>
<proteinExistence type="predicted"/>
<keyword evidence="2" id="KW-0472">Membrane</keyword>
<dbReference type="EMBL" id="JALDAY010000005">
    <property type="protein sequence ID" value="MCI3272815.1"/>
    <property type="molecule type" value="Genomic_DNA"/>
</dbReference>
<evidence type="ECO:0000313" key="3">
    <source>
        <dbReference type="EMBL" id="MCI3272815.1"/>
    </source>
</evidence>
<feature type="region of interest" description="Disordered" evidence="1">
    <location>
        <begin position="73"/>
        <end position="94"/>
    </location>
</feature>
<comment type="caution">
    <text evidence="3">The sequence shown here is derived from an EMBL/GenBank/DDBJ whole genome shotgun (WGS) entry which is preliminary data.</text>
</comment>
<dbReference type="InterPro" id="IPR005543">
    <property type="entry name" value="PASTA_dom"/>
</dbReference>
<keyword evidence="4" id="KW-1185">Reference proteome</keyword>
<evidence type="ECO:0000256" key="2">
    <source>
        <dbReference type="SAM" id="Phobius"/>
    </source>
</evidence>
<keyword evidence="2" id="KW-0812">Transmembrane</keyword>
<evidence type="ECO:0000313" key="4">
    <source>
        <dbReference type="Proteomes" id="UP001165269"/>
    </source>
</evidence>
<reference evidence="3" key="1">
    <citation type="submission" date="2022-03" db="EMBL/GenBank/DDBJ databases">
        <title>Streptomyces 7R015 and 7R016 isolated from Barleria lupulina in Thailand.</title>
        <authorList>
            <person name="Kanchanasin P."/>
            <person name="Phongsopitanun W."/>
            <person name="Tanasupawat S."/>
        </authorList>
    </citation>
    <scope>NUCLEOTIDE SEQUENCE</scope>
    <source>
        <strain evidence="3">7R015</strain>
    </source>
</reference>
<dbReference type="CDD" id="cd06577">
    <property type="entry name" value="PASTA_pknB"/>
    <property type="match status" value="1"/>
</dbReference>
<keyword evidence="2" id="KW-1133">Transmembrane helix</keyword>
<accession>A0ABS9Y8I6</accession>
<dbReference type="Gene3D" id="3.30.10.20">
    <property type="match status" value="1"/>
</dbReference>
<sequence length="174" mass="17717">MTSYGDARPSGCTPFEEHLVNAMNDYADSAEAPDFDAPGIVRRTRRRRAVGIAAVATALIVAGGGTALASMTGGTDHRARPAASSTAASGGVTQNGSKLTTVLVGKPGDSFTIDFAGLDLVYAKQLLAKAQLQLGTVSKRPVTGCKPGSVFMADPHSPKMVPVGGTVNLVLCSG</sequence>